<organism evidence="3 4">
    <name type="scientific">Olivibacter domesticus</name>
    <name type="common">Pseudosphingobacterium domesticum</name>
    <dbReference type="NCBI Taxonomy" id="407022"/>
    <lineage>
        <taxon>Bacteria</taxon>
        <taxon>Pseudomonadati</taxon>
        <taxon>Bacteroidota</taxon>
        <taxon>Sphingobacteriia</taxon>
        <taxon>Sphingobacteriales</taxon>
        <taxon>Sphingobacteriaceae</taxon>
        <taxon>Olivibacter</taxon>
    </lineage>
</organism>
<sequence>MKTKTYQTGGSIIPGIAKERDMVYLVNTARKGLLYVEFMKIAAQTPFSIDDWSSFLHLSERTIQRYKKENKPFDPIHTEKILEIALLYDKGIDTLGNATNFNLWLETPNVGLGGVIPKTLLDSTFGITMLRNTLMRIENGIPA</sequence>
<evidence type="ECO:0000313" key="4">
    <source>
        <dbReference type="Proteomes" id="UP000199421"/>
    </source>
</evidence>
<dbReference type="Pfam" id="PF20432">
    <property type="entry name" value="Xre-like-HTH"/>
    <property type="match status" value="1"/>
</dbReference>
<dbReference type="InterPro" id="IPR046847">
    <property type="entry name" value="Xre-like_HTH"/>
</dbReference>
<name>A0A1H7Q643_OLID1</name>
<keyword evidence="4" id="KW-1185">Reference proteome</keyword>
<proteinExistence type="predicted"/>
<dbReference type="RefSeq" id="WP_093324549.1">
    <property type="nucleotide sequence ID" value="NZ_FOAF01000002.1"/>
</dbReference>
<dbReference type="GO" id="GO:0003677">
    <property type="term" value="F:DNA binding"/>
    <property type="evidence" value="ECO:0007669"/>
    <property type="project" value="InterPro"/>
</dbReference>
<dbReference type="Proteomes" id="UP000199421">
    <property type="component" value="Unassembled WGS sequence"/>
</dbReference>
<dbReference type="STRING" id="407022.SAMN05661044_02463"/>
<dbReference type="EMBL" id="FOAF01000002">
    <property type="protein sequence ID" value="SEL42955.1"/>
    <property type="molecule type" value="Genomic_DNA"/>
</dbReference>
<feature type="domain" description="Antitoxin Xre-like helix-turn-helix" evidence="2">
    <location>
        <begin position="28"/>
        <end position="85"/>
    </location>
</feature>
<dbReference type="Pfam" id="PF09722">
    <property type="entry name" value="Xre_MbcA_ParS_C"/>
    <property type="match status" value="1"/>
</dbReference>
<evidence type="ECO:0000259" key="1">
    <source>
        <dbReference type="Pfam" id="PF09722"/>
    </source>
</evidence>
<evidence type="ECO:0000259" key="2">
    <source>
        <dbReference type="Pfam" id="PF20432"/>
    </source>
</evidence>
<protein>
    <submittedName>
        <fullName evidence="3">Putative toxin-antitoxin system antitoxin component, TIGR02293 family</fullName>
    </submittedName>
</protein>
<evidence type="ECO:0000313" key="3">
    <source>
        <dbReference type="EMBL" id="SEL42955.1"/>
    </source>
</evidence>
<gene>
    <name evidence="3" type="ORF">SAMN05661044_02463</name>
</gene>
<feature type="domain" description="Antitoxin Xre/MbcA/ParS-like toxin-binding" evidence="1">
    <location>
        <begin position="93"/>
        <end position="140"/>
    </location>
</feature>
<dbReference type="AlphaFoldDB" id="A0A1H7Q643"/>
<dbReference type="InterPro" id="IPR024467">
    <property type="entry name" value="Xre/MbcA/ParS-like_toxin-bd"/>
</dbReference>
<dbReference type="OrthoDB" id="5770459at2"/>
<reference evidence="4" key="1">
    <citation type="submission" date="2016-10" db="EMBL/GenBank/DDBJ databases">
        <authorList>
            <person name="Varghese N."/>
            <person name="Submissions S."/>
        </authorList>
    </citation>
    <scope>NUCLEOTIDE SEQUENCE [LARGE SCALE GENOMIC DNA]</scope>
    <source>
        <strain evidence="4">DSM 18733</strain>
    </source>
</reference>
<accession>A0A1H7Q643</accession>